<feature type="repeat" description="TPR" evidence="1">
    <location>
        <begin position="296"/>
        <end position="329"/>
    </location>
</feature>
<dbReference type="InterPro" id="IPR008969">
    <property type="entry name" value="CarboxyPept-like_regulatory"/>
</dbReference>
<keyword evidence="1" id="KW-0802">TPR repeat</keyword>
<accession>A0A1I6YKL0</accession>
<dbReference type="STRING" id="477690.SAMN05216474_0971"/>
<feature type="repeat" description="TPR" evidence="1">
    <location>
        <begin position="1281"/>
        <end position="1314"/>
    </location>
</feature>
<feature type="coiled-coil region" evidence="2">
    <location>
        <begin position="1136"/>
        <end position="1170"/>
    </location>
</feature>
<name>A0A1I6YKL0_9FLAO</name>
<feature type="coiled-coil region" evidence="2">
    <location>
        <begin position="631"/>
        <end position="671"/>
    </location>
</feature>
<keyword evidence="4" id="KW-0378">Hydrolase</keyword>
<feature type="repeat" description="TPR" evidence="1">
    <location>
        <begin position="240"/>
        <end position="273"/>
    </location>
</feature>
<feature type="coiled-coil region" evidence="2">
    <location>
        <begin position="564"/>
        <end position="604"/>
    </location>
</feature>
<dbReference type="InterPro" id="IPR019734">
    <property type="entry name" value="TPR_rpt"/>
</dbReference>
<evidence type="ECO:0000256" key="3">
    <source>
        <dbReference type="SAM" id="MobiDB-lite"/>
    </source>
</evidence>
<organism evidence="4 5">
    <name type="scientific">Lishizhenia tianjinensis</name>
    <dbReference type="NCBI Taxonomy" id="477690"/>
    <lineage>
        <taxon>Bacteria</taxon>
        <taxon>Pseudomonadati</taxon>
        <taxon>Bacteroidota</taxon>
        <taxon>Flavobacteriia</taxon>
        <taxon>Flavobacteriales</taxon>
        <taxon>Crocinitomicaceae</taxon>
        <taxon>Lishizhenia</taxon>
    </lineage>
</organism>
<feature type="coiled-coil region" evidence="2">
    <location>
        <begin position="396"/>
        <end position="426"/>
    </location>
</feature>
<feature type="region of interest" description="Disordered" evidence="3">
    <location>
        <begin position="1487"/>
        <end position="1514"/>
    </location>
</feature>
<dbReference type="InterPro" id="IPR011990">
    <property type="entry name" value="TPR-like_helical_dom_sf"/>
</dbReference>
<proteinExistence type="predicted"/>
<dbReference type="SMART" id="SM00028">
    <property type="entry name" value="TPR"/>
    <property type="match status" value="19"/>
</dbReference>
<dbReference type="PROSITE" id="PS50005">
    <property type="entry name" value="TPR"/>
    <property type="match status" value="6"/>
</dbReference>
<feature type="coiled-coil region" evidence="2">
    <location>
        <begin position="1016"/>
        <end position="1047"/>
    </location>
</feature>
<gene>
    <name evidence="4" type="ORF">SAMN05216474_0971</name>
</gene>
<evidence type="ECO:0000256" key="2">
    <source>
        <dbReference type="SAM" id="Coils"/>
    </source>
</evidence>
<dbReference type="SUPFAM" id="SSF49464">
    <property type="entry name" value="Carboxypeptidase regulatory domain-like"/>
    <property type="match status" value="1"/>
</dbReference>
<evidence type="ECO:0000313" key="4">
    <source>
        <dbReference type="EMBL" id="SFT50962.1"/>
    </source>
</evidence>
<keyword evidence="4" id="KW-0121">Carboxypeptidase</keyword>
<feature type="repeat" description="TPR" evidence="1">
    <location>
        <begin position="176"/>
        <end position="209"/>
    </location>
</feature>
<feature type="coiled-coil region" evidence="2">
    <location>
        <begin position="1641"/>
        <end position="1732"/>
    </location>
</feature>
<keyword evidence="5" id="KW-1185">Reference proteome</keyword>
<feature type="region of interest" description="Disordered" evidence="3">
    <location>
        <begin position="1808"/>
        <end position="1845"/>
    </location>
</feature>
<dbReference type="RefSeq" id="WP_090246996.1">
    <property type="nucleotide sequence ID" value="NZ_FPAS01000001.1"/>
</dbReference>
<evidence type="ECO:0000256" key="1">
    <source>
        <dbReference type="PROSITE-ProRule" id="PRU00339"/>
    </source>
</evidence>
<feature type="coiled-coil region" evidence="2">
    <location>
        <begin position="1314"/>
        <end position="1358"/>
    </location>
</feature>
<feature type="coiled-coil region" evidence="2">
    <location>
        <begin position="151"/>
        <end position="182"/>
    </location>
</feature>
<dbReference type="Gene3D" id="2.60.40.1120">
    <property type="entry name" value="Carboxypeptidase-like, regulatory domain"/>
    <property type="match status" value="1"/>
</dbReference>
<dbReference type="Proteomes" id="UP000236454">
    <property type="component" value="Unassembled WGS sequence"/>
</dbReference>
<keyword evidence="2" id="KW-0175">Coiled coil</keyword>
<feature type="repeat" description="TPR" evidence="1">
    <location>
        <begin position="1404"/>
        <end position="1437"/>
    </location>
</feature>
<keyword evidence="4" id="KW-0645">Protease</keyword>
<sequence length="1968" mass="219799">MKLIFALLTIFMGVLAFGQGEISVFIVGSVSDFETGKNLGGAKVTLYVGGSSVGSYTTASNGKYECEILAGKVYKIEYSKAGYVSKSIQIDLTGIDPEDVQAGNRIPDTKVPIEIFKEKSNVDFSFLKSQPVAEFHYDRGLYQLKYNTKKASQVKKKIDDLLNQAEAKAKDDEAKYSTLIAQGDKLYDEERYEEALVKYEEAISIKPEEAHPNERIVTIEDLLAAMRRKKLEEEQSNAAYNNLITAAQNLLDKGEYDNAIDKYYEASELKPGDDYAQNQIDKIYDLKKKAENKRLYDEAIKLADMYLKQNSSKAALEKYQEASLLDPSQQYPKDQMKALMADVEAQKQALLNKQKYETVIAAADKLFVDKSWLEAKAKYQEALTLIDNDTHANSRLKEIDTILKELEEAKAKEEAYKKLIAEADAALGKKELDAATAKYQEALGIKAEDEYAKAKIVEIEEMKKAAEEAAKQKEIDENFAALIAEGENLQSENKLAEAKAKYVAAKEVKADPLADQKIAAVDALIAQASAEAEKEAQIQSLLKSGNEKLGAKKYNEAIADFDNVLNLDAANEEAKTKKEEAQAALKAQENAAAQAEQIAALKSEGQTALTNKKYQVAIDKYNQVLAIDGTDEEAKSKVEEASSALKAQQEQEAAEKAYQDKIQAADQARDNEKLDEALALYTEAKTMKPSETYPIDEIAKIEAKKKELAAAADQAKIDASYQEKITAASTAKDKEQYDLALILFKEAQELKPTETLPQQEIEAINALLEAQQKDKDAAAVKAAYDAKITEADAVLAQKDYEKAKALYKEAKAIKSDESYPDEQLTKITELEQEASRAQEAVELQANYEAKMKEAYAAKENEQYQTAIDLFKEAIALKGDETEPQNQVNEITALLANQDAAAQQAATDEAYASKIKQADEAFKAKEYQEAITLYSAAQEIKSDEKYPKEQIEKSQQEIAAIEAQNANAAQQEKFNAKFQEGITAKESGDYQMAISKFQEAQAILPEDKSAQKEIDAINKMLTEQNDAEKEAQEAYQEALAKADKLRDEGSFQKAIDAYTTAKELNGSDNYPQEEINKLKAKIAALEAEKGAAEIEKKYQEKFTAANKARDKEQFDLALMLYGEAQELKPNAAEPKAEIKAINDILKARKNAESLEEQKVAYQTKIMEADNAKNSENYQQAITLYEEASALDATQEYPKQQIENVNALIKAKENEQAAAETQKAFQNAMDKANALFDNKEYEASVDAYQEALTIKEDAYAKSQIEKAKAAILAQASDAEQKALNSAINNADVAFKNKEFERAINLYREVLNLDPENQKAKDRIAEAQQIIDNQAAKELANKELTEKYKKAIGKADALYNEGNLSDAKLKYQEALTVKKGDRYAQGRVDEIENTLRDQVAEEKEANYRKLISTADNYFKQENWEKARELYTRANSLNPRDGYPKKQLEAIEAKLNPVVENSGSLESLGKEEDISIEEGARLLLEAERQREQNRRNELSAEVEKTEALPNELATKDAEERQQTLEEAEALQEDLKEDADQAEQRRQEGIELVKQREEDIQNKQAQEKVFADAENLRTQEDIDATKTEVSEAAKAKEKDLQDLTLQFEKEAELAKSQAAMEQAQYEDRTQITYDFIQDELADQAENGDAQAEVIAAQKLLEKVNEQELTQYENSVDQQAILDAKALVAEEQARIAQAESEKEAAAQNQVLERTNTLAENAQEQKAEKDREGELLRQEVISEVDQQKEALAQKQGVDVKNEKQEELNTERFIEGTKNAVVDKAKEQEALHQGKQQLVEDKEDAVERANALKMEEDKRAEAQTTQKLEAQNNQSELNSAKQNENANRINDEVTQAVDMTANASKERSDAAKSSTQSAQTYLDGLENNSAKFNETVANALGEEFPEGVTQQSFVRRDSEGLPVKIVTRRIVVQNGRGDVYMRIQTTYGTSYSKNGAQITSIVWDKETDNGKLVKHF</sequence>
<feature type="coiled-coil region" evidence="2">
    <location>
        <begin position="452"/>
        <end position="508"/>
    </location>
</feature>
<dbReference type="OrthoDB" id="1467230at2"/>
<feature type="coiled-coil region" evidence="2">
    <location>
        <begin position="1200"/>
        <end position="1279"/>
    </location>
</feature>
<feature type="compositionally biased region" description="Basic and acidic residues" evidence="3">
    <location>
        <begin position="1487"/>
        <end position="1502"/>
    </location>
</feature>
<feature type="compositionally biased region" description="Polar residues" evidence="3">
    <location>
        <begin position="1814"/>
        <end position="1840"/>
    </location>
</feature>
<dbReference type="EMBL" id="FPAS01000001">
    <property type="protein sequence ID" value="SFT50962.1"/>
    <property type="molecule type" value="Genomic_DNA"/>
</dbReference>
<evidence type="ECO:0000313" key="5">
    <source>
        <dbReference type="Proteomes" id="UP000236454"/>
    </source>
</evidence>
<protein>
    <submittedName>
        <fullName evidence="4">Carboxypeptidase regulatory-like domain-containing protein</fullName>
    </submittedName>
</protein>
<dbReference type="GO" id="GO:0004180">
    <property type="term" value="F:carboxypeptidase activity"/>
    <property type="evidence" value="ECO:0007669"/>
    <property type="project" value="UniProtKB-KW"/>
</dbReference>
<dbReference type="SUPFAM" id="SSF48452">
    <property type="entry name" value="TPR-like"/>
    <property type="match status" value="4"/>
</dbReference>
<feature type="repeat" description="TPR" evidence="1">
    <location>
        <begin position="973"/>
        <end position="1006"/>
    </location>
</feature>
<reference evidence="4 5" key="1">
    <citation type="submission" date="2016-10" db="EMBL/GenBank/DDBJ databases">
        <authorList>
            <person name="de Groot N.N."/>
        </authorList>
    </citation>
    <scope>NUCLEOTIDE SEQUENCE [LARGE SCALE GENOMIC DNA]</scope>
    <source>
        <strain evidence="4 5">CGMCC 1.7005</strain>
    </source>
</reference>
<dbReference type="Gene3D" id="1.25.40.10">
    <property type="entry name" value="Tetratricopeptide repeat domain"/>
    <property type="match status" value="3"/>
</dbReference>